<gene>
    <name evidence="1" type="ORF">Sradi_1906700</name>
</gene>
<sequence length="92" mass="9873">MITSTIYEQLAVLGPAPATRQPEVVVPELAELTVVMPKPETSPGLAQLLHAQAGDVPPQRLARLESLQKGLQDVQHQVMGAPAKEQPCIPFT</sequence>
<evidence type="ECO:0000313" key="1">
    <source>
        <dbReference type="EMBL" id="KAL0409723.1"/>
    </source>
</evidence>
<dbReference type="AlphaFoldDB" id="A0AAW2TY16"/>
<accession>A0AAW2TY16</accession>
<dbReference type="EMBL" id="JACGWJ010000007">
    <property type="protein sequence ID" value="KAL0409723.1"/>
    <property type="molecule type" value="Genomic_DNA"/>
</dbReference>
<comment type="caution">
    <text evidence="1">The sequence shown here is derived from an EMBL/GenBank/DDBJ whole genome shotgun (WGS) entry which is preliminary data.</text>
</comment>
<name>A0AAW2TY16_SESRA</name>
<protein>
    <submittedName>
        <fullName evidence="1">Uncharacterized protein</fullName>
    </submittedName>
</protein>
<reference evidence="1" key="2">
    <citation type="journal article" date="2024" name="Plant">
        <title>Genomic evolution and insights into agronomic trait innovations of Sesamum species.</title>
        <authorList>
            <person name="Miao H."/>
            <person name="Wang L."/>
            <person name="Qu L."/>
            <person name="Liu H."/>
            <person name="Sun Y."/>
            <person name="Le M."/>
            <person name="Wang Q."/>
            <person name="Wei S."/>
            <person name="Zheng Y."/>
            <person name="Lin W."/>
            <person name="Duan Y."/>
            <person name="Cao H."/>
            <person name="Xiong S."/>
            <person name="Wang X."/>
            <person name="Wei L."/>
            <person name="Li C."/>
            <person name="Ma Q."/>
            <person name="Ju M."/>
            <person name="Zhao R."/>
            <person name="Li G."/>
            <person name="Mu C."/>
            <person name="Tian Q."/>
            <person name="Mei H."/>
            <person name="Zhang T."/>
            <person name="Gao T."/>
            <person name="Zhang H."/>
        </authorList>
    </citation>
    <scope>NUCLEOTIDE SEQUENCE</scope>
    <source>
        <strain evidence="1">G02</strain>
    </source>
</reference>
<proteinExistence type="predicted"/>
<organism evidence="1">
    <name type="scientific">Sesamum radiatum</name>
    <name type="common">Black benniseed</name>
    <dbReference type="NCBI Taxonomy" id="300843"/>
    <lineage>
        <taxon>Eukaryota</taxon>
        <taxon>Viridiplantae</taxon>
        <taxon>Streptophyta</taxon>
        <taxon>Embryophyta</taxon>
        <taxon>Tracheophyta</taxon>
        <taxon>Spermatophyta</taxon>
        <taxon>Magnoliopsida</taxon>
        <taxon>eudicotyledons</taxon>
        <taxon>Gunneridae</taxon>
        <taxon>Pentapetalae</taxon>
        <taxon>asterids</taxon>
        <taxon>lamiids</taxon>
        <taxon>Lamiales</taxon>
        <taxon>Pedaliaceae</taxon>
        <taxon>Sesamum</taxon>
    </lineage>
</organism>
<reference evidence="1" key="1">
    <citation type="submission" date="2020-06" db="EMBL/GenBank/DDBJ databases">
        <authorList>
            <person name="Li T."/>
            <person name="Hu X."/>
            <person name="Zhang T."/>
            <person name="Song X."/>
            <person name="Zhang H."/>
            <person name="Dai N."/>
            <person name="Sheng W."/>
            <person name="Hou X."/>
            <person name="Wei L."/>
        </authorList>
    </citation>
    <scope>NUCLEOTIDE SEQUENCE</scope>
    <source>
        <strain evidence="1">G02</strain>
        <tissue evidence="1">Leaf</tissue>
    </source>
</reference>